<feature type="compositionally biased region" description="Basic and acidic residues" evidence="1">
    <location>
        <begin position="61"/>
        <end position="71"/>
    </location>
</feature>
<dbReference type="InterPro" id="IPR047501">
    <property type="entry name" value="DD_CATIP"/>
</dbReference>
<dbReference type="CDD" id="cd22973">
    <property type="entry name" value="DD_CATIP"/>
    <property type="match status" value="1"/>
</dbReference>
<gene>
    <name evidence="2" type="ORF">GL50581_2244</name>
</gene>
<organism evidence="2 3">
    <name type="scientific">Giardia intestinalis (strain ATCC 50581 / GS clone H7)</name>
    <name type="common">Giardia lamblia</name>
    <dbReference type="NCBI Taxonomy" id="598745"/>
    <lineage>
        <taxon>Eukaryota</taxon>
        <taxon>Metamonada</taxon>
        <taxon>Diplomonadida</taxon>
        <taxon>Hexamitidae</taxon>
        <taxon>Giardiinae</taxon>
        <taxon>Giardia</taxon>
    </lineage>
</organism>
<evidence type="ECO:0000313" key="2">
    <source>
        <dbReference type="EMBL" id="EET00511.1"/>
    </source>
</evidence>
<evidence type="ECO:0000256" key="1">
    <source>
        <dbReference type="SAM" id="MobiDB-lite"/>
    </source>
</evidence>
<evidence type="ECO:0008006" key="4">
    <source>
        <dbReference type="Google" id="ProtNLM"/>
    </source>
</evidence>
<dbReference type="SUPFAM" id="SSF47391">
    <property type="entry name" value="Dimerization-anchoring domain of cAMP-dependent PK regulatory subunit"/>
    <property type="match status" value="1"/>
</dbReference>
<dbReference type="EMBL" id="ACGJ01002285">
    <property type="protein sequence ID" value="EET00511.1"/>
    <property type="molecule type" value="Genomic_DNA"/>
</dbReference>
<accession>C6LTZ5</accession>
<dbReference type="PANTHER" id="PTHR15505">
    <property type="entry name" value="RIIA DOMAIN-CONTAINING PROTEIN 1"/>
    <property type="match status" value="1"/>
</dbReference>
<dbReference type="AlphaFoldDB" id="C6LTZ5"/>
<dbReference type="Proteomes" id="UP000002488">
    <property type="component" value="Unassembled WGS sequence"/>
</dbReference>
<comment type="caution">
    <text evidence="2">The sequence shown here is derived from an EMBL/GenBank/DDBJ whole genome shotgun (WGS) entry which is preliminary data.</text>
</comment>
<sequence>MTSSASNSDDIDNLNGEQANISMDQPPNPQDLVYEEPDNVAIDENGNLQQDFIDDLEVDNSPEKPIDEDPTKGSMNPEEVDDNNPEQEDDASVLEAELLDDDSIVYAPEDLIDEGNAQPLESLGALTEDRCALASAEGYQNVDALFDAQAPDPLEDPDVGGLSDINDPARASVNSAYTAEDYIEAEELVVVNVDHDPVQQEGITASAALDTSAIVPTEDPGQQLCPADHPQVSEPKENEDTFENDVVVEQSPGLQTNICEESIDPNMHPAIAQAIRTRNDPFPLLDDPKLPHTRENFNLPPLVEGHSVPVDKGTYQDYIFDLKRQEYLQKEEVTKAHTEYLERHHELKQIVSDFLTSILIDKPSDVYQYAADYFSVAVN</sequence>
<dbReference type="OrthoDB" id="6334211at2759"/>
<dbReference type="OMA" id="CTSENHL"/>
<reference evidence="2 3" key="1">
    <citation type="journal article" date="2009" name="PLoS Pathog.">
        <title>Draft genome sequencing of giardia intestinalis assemblage B isolate GS: is human giardiasis caused by two different species?</title>
        <authorList>
            <person name="Franzen O."/>
            <person name="Jerlstrom-Hultqvist J."/>
            <person name="Castro E."/>
            <person name="Sherwood E."/>
            <person name="Ankarklev J."/>
            <person name="Reiner D.S."/>
            <person name="Palm D."/>
            <person name="Andersson J.O."/>
            <person name="Andersson B."/>
            <person name="Svard S.G."/>
        </authorList>
    </citation>
    <scope>NUCLEOTIDE SEQUENCE [LARGE SCALE GENOMIC DNA]</scope>
    <source>
        <strain evidence="3">ATCC 50581 / GS clone H7</strain>
    </source>
</reference>
<dbReference type="PANTHER" id="PTHR15505:SF4">
    <property type="entry name" value="RIIA DOMAIN-CONTAINING PROTEIN 1"/>
    <property type="match status" value="1"/>
</dbReference>
<feature type="compositionally biased region" description="Polar residues" evidence="1">
    <location>
        <begin position="15"/>
        <end position="25"/>
    </location>
</feature>
<name>C6LTZ5_GIAIB</name>
<feature type="compositionally biased region" description="Acidic residues" evidence="1">
    <location>
        <begin position="78"/>
        <end position="93"/>
    </location>
</feature>
<proteinExistence type="predicted"/>
<feature type="region of interest" description="Disordered" evidence="1">
    <location>
        <begin position="1"/>
        <end position="93"/>
    </location>
</feature>
<dbReference type="VEuPathDB" id="GiardiaDB:GL50581_2244"/>
<protein>
    <recommendedName>
        <fullName evidence="4">RIIa domain-containing protein</fullName>
    </recommendedName>
</protein>
<evidence type="ECO:0000313" key="3">
    <source>
        <dbReference type="Proteomes" id="UP000002488"/>
    </source>
</evidence>